<comment type="caution">
    <text evidence="7">The sequence shown here is derived from an EMBL/GenBank/DDBJ whole genome shotgun (WGS) entry which is preliminary data.</text>
</comment>
<evidence type="ECO:0000256" key="4">
    <source>
        <dbReference type="PROSITE-ProRule" id="PRU00723"/>
    </source>
</evidence>
<feature type="zinc finger region" description="C3H1-type" evidence="4">
    <location>
        <begin position="6"/>
        <end position="32"/>
    </location>
</feature>
<accession>A0A7J0G417</accession>
<evidence type="ECO:0000256" key="3">
    <source>
        <dbReference type="ARBA" id="ARBA00022833"/>
    </source>
</evidence>
<feature type="region of interest" description="Disordered" evidence="5">
    <location>
        <begin position="204"/>
        <end position="246"/>
    </location>
</feature>
<dbReference type="PROSITE" id="PS50103">
    <property type="entry name" value="ZF_C3H1"/>
    <property type="match status" value="1"/>
</dbReference>
<feature type="domain" description="C3H1-type" evidence="6">
    <location>
        <begin position="6"/>
        <end position="32"/>
    </location>
</feature>
<name>A0A7J0G417_9ERIC</name>
<gene>
    <name evidence="7" type="ORF">Acr_17g0011080</name>
</gene>
<dbReference type="GO" id="GO:0008270">
    <property type="term" value="F:zinc ion binding"/>
    <property type="evidence" value="ECO:0007669"/>
    <property type="project" value="UniProtKB-KW"/>
</dbReference>
<feature type="compositionally biased region" description="Polar residues" evidence="5">
    <location>
        <begin position="221"/>
        <end position="234"/>
    </location>
</feature>
<dbReference type="PANTHER" id="PTHR38160">
    <property type="entry name" value="ZINC FINGER CCCH DOMAIN-CONTAINING PROTEIN 40"/>
    <property type="match status" value="1"/>
</dbReference>
<dbReference type="SMART" id="SM00356">
    <property type="entry name" value="ZnF_C3H1"/>
    <property type="match status" value="1"/>
</dbReference>
<evidence type="ECO:0000256" key="2">
    <source>
        <dbReference type="ARBA" id="ARBA00022771"/>
    </source>
</evidence>
<dbReference type="SUPFAM" id="SSF90229">
    <property type="entry name" value="CCCH zinc finger"/>
    <property type="match status" value="1"/>
</dbReference>
<dbReference type="EMBL" id="BJWL01000017">
    <property type="protein sequence ID" value="GFZ05536.1"/>
    <property type="molecule type" value="Genomic_DNA"/>
</dbReference>
<dbReference type="InterPro" id="IPR045868">
    <property type="entry name" value="Znf_C3H13/40"/>
</dbReference>
<reference evidence="7 8" key="1">
    <citation type="submission" date="2019-07" db="EMBL/GenBank/DDBJ databases">
        <title>De Novo Assembly of kiwifruit Actinidia rufa.</title>
        <authorList>
            <person name="Sugita-Konishi S."/>
            <person name="Sato K."/>
            <person name="Mori E."/>
            <person name="Abe Y."/>
            <person name="Kisaki G."/>
            <person name="Hamano K."/>
            <person name="Suezawa K."/>
            <person name="Otani M."/>
            <person name="Fukuda T."/>
            <person name="Manabe T."/>
            <person name="Gomi K."/>
            <person name="Tabuchi M."/>
            <person name="Akimitsu K."/>
            <person name="Kataoka I."/>
        </authorList>
    </citation>
    <scope>NUCLEOTIDE SEQUENCE [LARGE SCALE GENOMIC DNA]</scope>
    <source>
        <strain evidence="8">cv. Fuchu</strain>
    </source>
</reference>
<evidence type="ECO:0000256" key="1">
    <source>
        <dbReference type="ARBA" id="ARBA00022723"/>
    </source>
</evidence>
<dbReference type="Proteomes" id="UP000585474">
    <property type="component" value="Unassembled WGS sequence"/>
</dbReference>
<dbReference type="OrthoDB" id="665283at2759"/>
<dbReference type="PANTHER" id="PTHR38160:SF1">
    <property type="entry name" value="ZINC FINGER CCCH DOMAIN-CONTAINING PROTEIN 40"/>
    <property type="match status" value="1"/>
</dbReference>
<protein>
    <recommendedName>
        <fullName evidence="6">C3H1-type domain-containing protein</fullName>
    </recommendedName>
</protein>
<feature type="compositionally biased region" description="Basic and acidic residues" evidence="5">
    <location>
        <begin position="117"/>
        <end position="137"/>
    </location>
</feature>
<evidence type="ECO:0000313" key="7">
    <source>
        <dbReference type="EMBL" id="GFZ05536.1"/>
    </source>
</evidence>
<keyword evidence="1 4" id="KW-0479">Metal-binding</keyword>
<feature type="region of interest" description="Disordered" evidence="5">
    <location>
        <begin position="63"/>
        <end position="137"/>
    </location>
</feature>
<dbReference type="Gene3D" id="4.10.1000.10">
    <property type="entry name" value="Zinc finger, CCCH-type"/>
    <property type="match status" value="1"/>
</dbReference>
<dbReference type="AlphaFoldDB" id="A0A7J0G417"/>
<sequence length="419" mass="47010">MGERKLFKTKLCVLYQRGHCPRQSCSFAHGDAELRRFSGSFDGRRDYRGSDLRGKLDRRRSPIRRYSPVRDARGRHTLRGYSPTSSLGKRSLYPSDRKRRKKQQLDGQSDFSGSLRVSDDTEDGSRDKKLASSDSKGVLEEQLRQVQSGIDSLNNGKCQLEMYLEESVQEVDCLTSRIQELEVQLCQEKEECKRSHDRLQKLGDQLGAEVTRPDANEEDSSINILSDGETNGNKLQKDASPKQKRLRMNVEAAEELRSTNLMKGEGTLLGTIKLGKHSRRNVQNVQSNNNREVELEDNGSNNHRIQAIEDRPKQGGIVFTNVLSAEKFKGSEPDFLLPPTSIAAHAVDDVLETNEVEDLDVVGTAAATIEKGSKHGFQGLPFLPPPPPVPQNAYTQYRGEDENVDVEALEEEMVDVDIV</sequence>
<evidence type="ECO:0000256" key="5">
    <source>
        <dbReference type="SAM" id="MobiDB-lite"/>
    </source>
</evidence>
<evidence type="ECO:0000259" key="6">
    <source>
        <dbReference type="PROSITE" id="PS50103"/>
    </source>
</evidence>
<dbReference type="InterPro" id="IPR036855">
    <property type="entry name" value="Znf_CCCH_sf"/>
</dbReference>
<keyword evidence="2 4" id="KW-0863">Zinc-finger</keyword>
<keyword evidence="8" id="KW-1185">Reference proteome</keyword>
<keyword evidence="3 4" id="KW-0862">Zinc</keyword>
<evidence type="ECO:0000313" key="8">
    <source>
        <dbReference type="Proteomes" id="UP000585474"/>
    </source>
</evidence>
<dbReference type="InterPro" id="IPR000571">
    <property type="entry name" value="Znf_CCCH"/>
</dbReference>
<organism evidence="7 8">
    <name type="scientific">Actinidia rufa</name>
    <dbReference type="NCBI Taxonomy" id="165716"/>
    <lineage>
        <taxon>Eukaryota</taxon>
        <taxon>Viridiplantae</taxon>
        <taxon>Streptophyta</taxon>
        <taxon>Embryophyta</taxon>
        <taxon>Tracheophyta</taxon>
        <taxon>Spermatophyta</taxon>
        <taxon>Magnoliopsida</taxon>
        <taxon>eudicotyledons</taxon>
        <taxon>Gunneridae</taxon>
        <taxon>Pentapetalae</taxon>
        <taxon>asterids</taxon>
        <taxon>Ericales</taxon>
        <taxon>Actinidiaceae</taxon>
        <taxon>Actinidia</taxon>
    </lineage>
</organism>
<proteinExistence type="predicted"/>